<dbReference type="InterPro" id="IPR000644">
    <property type="entry name" value="CBS_dom"/>
</dbReference>
<evidence type="ECO:0000256" key="6">
    <source>
        <dbReference type="ARBA" id="ARBA00032535"/>
    </source>
</evidence>
<keyword evidence="11" id="KW-1185">Reference proteome</keyword>
<sequence>MPKTPPHYIVGHRKPDTDSVVAAAVLAWFYRATSAASEAIIPIRLGPLNRQTRWLFEQAKRTAPVLRDSCLYTASEIAQPVPVVDPDTPLREALEMIQRSGSCDFAVVVDEAQHPIGIVSDRTQRTNYLLQCNIEDLIGTLLDFKHIIQGLPLTCLNARNGFKTPEVQRLEVPLHKHSITGNWDQHTAIVIGDRDLLLDSISANVPAAVILTEVTDTRAQEIAASLPCPVYLYRGTVISMMSRLAGCFPSSEAMVKDFTVVDCQVREDEIARLIKKSPHGLLVVDSDNCVNGSISAMDILQLKRPRLSLVDHSERGQAIHGFAQAEIVEIIDHHRLGDVETIQPLSIDVRPLGSTASILYERIKEAELTLPKEIALLLLGALLSDTLLLTSPTCTESDKLRAQNLAAIADVDLHAFGVEVLRQNDELADARAEALVSRDCKPFSFEGVQFMAAQIETVDLSILTDLRARELNYAFRQQVKQAGVDFGALMVTDVLHSRSRIIIVSEEAHWFDVHLPEDIRQSQRAWVLDHFVSRKKQLIPLLLTNIRQAQ</sequence>
<dbReference type="PANTHER" id="PTHR12112:SF22">
    <property type="entry name" value="MANGANESE-DEPENDENT INORGANIC PYROPHOSPHATASE-RELATED"/>
    <property type="match status" value="1"/>
</dbReference>
<dbReference type="SUPFAM" id="SSF54631">
    <property type="entry name" value="CBS-domain pair"/>
    <property type="match status" value="1"/>
</dbReference>
<keyword evidence="8" id="KW-0129">CBS domain</keyword>
<keyword evidence="5" id="KW-0464">Manganese</keyword>
<keyword evidence="4" id="KW-0378">Hydrolase</keyword>
<evidence type="ECO:0000256" key="5">
    <source>
        <dbReference type="ARBA" id="ARBA00023211"/>
    </source>
</evidence>
<dbReference type="Gene3D" id="3.10.310.20">
    <property type="entry name" value="DHHA2 domain"/>
    <property type="match status" value="1"/>
</dbReference>
<protein>
    <recommendedName>
        <fullName evidence="2">inorganic diphosphatase</fullName>
        <ecNumber evidence="2">3.6.1.1</ecNumber>
    </recommendedName>
    <alternativeName>
        <fullName evidence="6">Pyrophosphate phospho-hydrolase</fullName>
    </alternativeName>
</protein>
<dbReference type="InterPro" id="IPR038222">
    <property type="entry name" value="DHHA2_dom_sf"/>
</dbReference>
<dbReference type="SUPFAM" id="SSF64182">
    <property type="entry name" value="DHH phosphoesterases"/>
    <property type="match status" value="1"/>
</dbReference>
<evidence type="ECO:0000313" key="11">
    <source>
        <dbReference type="Proteomes" id="UP001243717"/>
    </source>
</evidence>
<reference evidence="10 11" key="1">
    <citation type="submission" date="2023-04" db="EMBL/GenBank/DDBJ databases">
        <title>A novel bacteria isolated from coastal sediment.</title>
        <authorList>
            <person name="Liu X.-J."/>
            <person name="Du Z.-J."/>
        </authorList>
    </citation>
    <scope>NUCLEOTIDE SEQUENCE [LARGE SCALE GENOMIC DNA]</scope>
    <source>
        <strain evidence="10 11">SDUM461004</strain>
    </source>
</reference>
<comment type="cofactor">
    <cofactor evidence="1">
        <name>Mn(2+)</name>
        <dbReference type="ChEBI" id="CHEBI:29035"/>
    </cofactor>
</comment>
<evidence type="ECO:0000256" key="4">
    <source>
        <dbReference type="ARBA" id="ARBA00022801"/>
    </source>
</evidence>
<evidence type="ECO:0000256" key="1">
    <source>
        <dbReference type="ARBA" id="ARBA00001936"/>
    </source>
</evidence>
<evidence type="ECO:0000313" key="10">
    <source>
        <dbReference type="EMBL" id="MDQ8193815.1"/>
    </source>
</evidence>
<dbReference type="PANTHER" id="PTHR12112">
    <property type="entry name" value="BNIP - RELATED"/>
    <property type="match status" value="1"/>
</dbReference>
<evidence type="ECO:0000256" key="7">
    <source>
        <dbReference type="ARBA" id="ARBA00047820"/>
    </source>
</evidence>
<evidence type="ECO:0000256" key="3">
    <source>
        <dbReference type="ARBA" id="ARBA00022723"/>
    </source>
</evidence>
<comment type="catalytic activity">
    <reaction evidence="7">
        <text>diphosphate + H2O = 2 phosphate + H(+)</text>
        <dbReference type="Rhea" id="RHEA:24576"/>
        <dbReference type="ChEBI" id="CHEBI:15377"/>
        <dbReference type="ChEBI" id="CHEBI:15378"/>
        <dbReference type="ChEBI" id="CHEBI:33019"/>
        <dbReference type="ChEBI" id="CHEBI:43474"/>
        <dbReference type="EC" id="3.6.1.1"/>
    </reaction>
</comment>
<dbReference type="InterPro" id="IPR004097">
    <property type="entry name" value="DHHA2"/>
</dbReference>
<name>A0ABU1AGA0_9BACT</name>
<dbReference type="InterPro" id="IPR046342">
    <property type="entry name" value="CBS_dom_sf"/>
</dbReference>
<proteinExistence type="predicted"/>
<dbReference type="Pfam" id="PF01368">
    <property type="entry name" value="DHH"/>
    <property type="match status" value="1"/>
</dbReference>
<accession>A0ABU1AGA0</accession>
<dbReference type="Proteomes" id="UP001243717">
    <property type="component" value="Unassembled WGS sequence"/>
</dbReference>
<evidence type="ECO:0000256" key="2">
    <source>
        <dbReference type="ARBA" id="ARBA00012146"/>
    </source>
</evidence>
<evidence type="ECO:0000259" key="9">
    <source>
        <dbReference type="PROSITE" id="PS51371"/>
    </source>
</evidence>
<comment type="caution">
    <text evidence="10">The sequence shown here is derived from an EMBL/GenBank/DDBJ whole genome shotgun (WGS) entry which is preliminary data.</text>
</comment>
<dbReference type="Pfam" id="PF00571">
    <property type="entry name" value="CBS"/>
    <property type="match status" value="1"/>
</dbReference>
<organism evidence="10 11">
    <name type="scientific">Thalassobacterium sedimentorum</name>
    <dbReference type="NCBI Taxonomy" id="3041258"/>
    <lineage>
        <taxon>Bacteria</taxon>
        <taxon>Pseudomonadati</taxon>
        <taxon>Verrucomicrobiota</taxon>
        <taxon>Opitutia</taxon>
        <taxon>Puniceicoccales</taxon>
        <taxon>Coraliomargaritaceae</taxon>
        <taxon>Thalassobacterium</taxon>
    </lineage>
</organism>
<gene>
    <name evidence="10" type="ORF">QEH59_05235</name>
</gene>
<dbReference type="EMBL" id="JARXIC010000006">
    <property type="protein sequence ID" value="MDQ8193815.1"/>
    <property type="molecule type" value="Genomic_DNA"/>
</dbReference>
<keyword evidence="3" id="KW-0479">Metal-binding</keyword>
<dbReference type="Gene3D" id="3.90.1640.10">
    <property type="entry name" value="inorganic pyrophosphatase (n-terminal core)"/>
    <property type="match status" value="2"/>
</dbReference>
<dbReference type="EC" id="3.6.1.1" evidence="2"/>
<dbReference type="SMART" id="SM01131">
    <property type="entry name" value="DHHA2"/>
    <property type="match status" value="1"/>
</dbReference>
<dbReference type="RefSeq" id="WP_308984302.1">
    <property type="nucleotide sequence ID" value="NZ_JARXIC010000006.1"/>
</dbReference>
<dbReference type="InterPro" id="IPR001667">
    <property type="entry name" value="DDH_dom"/>
</dbReference>
<evidence type="ECO:0000256" key="8">
    <source>
        <dbReference type="PROSITE-ProRule" id="PRU00703"/>
    </source>
</evidence>
<dbReference type="Pfam" id="PF02833">
    <property type="entry name" value="DHHA2"/>
    <property type="match status" value="1"/>
</dbReference>
<feature type="domain" description="CBS" evidence="9">
    <location>
        <begin position="77"/>
        <end position="137"/>
    </location>
</feature>
<dbReference type="PROSITE" id="PS51371">
    <property type="entry name" value="CBS"/>
    <property type="match status" value="1"/>
</dbReference>
<dbReference type="InterPro" id="IPR038763">
    <property type="entry name" value="DHH_sf"/>
</dbReference>